<dbReference type="InterPro" id="IPR011006">
    <property type="entry name" value="CheY-like_superfamily"/>
</dbReference>
<evidence type="ECO:0000256" key="16">
    <source>
        <dbReference type="SAM" id="Phobius"/>
    </source>
</evidence>
<dbReference type="PROSITE" id="PS50109">
    <property type="entry name" value="HIS_KIN"/>
    <property type="match status" value="1"/>
</dbReference>
<dbReference type="SMART" id="SM00091">
    <property type="entry name" value="PAS"/>
    <property type="match status" value="1"/>
</dbReference>
<sequence>MATLGTGQSAQPPRAIEFSRNSLVRRGLAVCIVALLIGVIVVLVIEVRHQLEQLNASAATNVQWSLGQAETEVMALQIATQTAILAPDEPDLLKHVRLRFDVVYSRIDTLNRADVLIELRKLPGMEARLALTQAFRSDWVPLIDGPDAALRPALPQLFDQAELVRQAVRALALDGVSFFARAGDVRRIEISRILSSIGMMTVALVGILLILMIAVLRLARQREREARLNHETRERLETIVSTSLDAVVVIDQTDRVIEWNGAAERVFGYTNREAVGAEMSSLIVPEHFRPMHRQAMQRYARTGVGRVVGRGIVQLEARHKDGSIFPVDLSLAEAQGPRGEIFVAFMRDITDRVRAEQALRRARDRAVAGEKQKAELLAVMSHEMRTPLNGILGTLDLCETEQLDEKNRRHLRIIRQSGEVLLSHVNDVLDISRLDAGKMPLRKRRFDLVALMREIIDSQTPRASALGNKLHLLPPSPELHNAYSDPDRLRQILLNLVSNAIKFTRNGRITLEADVSEGLNAVELRVTDTGDGIAAQDLGRIFDDFVTIDSSYGRRNTGTGLGLGISQRLAVALGGELGAESEPGDGSLFWVRLPMDPPADAPVARIPANEPQAAPPRALDVLLVEDNAINREVARQMLERDGHRVTITEDGQQGLDAAAVRRFDVILMDISMPGLDGMTAARMIRAGKGPNVRTPIVATTAHALPEEVRAFRAVGMDRVLTKPITVASLRRTLTEMLGRGGVTTPDPEAASGGTDASQALAETAPPRIDAAHFREVTEELADDHLRAMLANCAKEIDRFLDHLPEALAAPDPTFGSLSQEAHRLAGSAGVFGALPMAGLLRQFQTMARSEDLAALCTQGRELARCWDETCAELARRGYAEQVDAND</sequence>
<dbReference type="Gene3D" id="1.20.120.160">
    <property type="entry name" value="HPT domain"/>
    <property type="match status" value="1"/>
</dbReference>
<dbReference type="InterPro" id="IPR000700">
    <property type="entry name" value="PAS-assoc_C"/>
</dbReference>
<dbReference type="CDD" id="cd16922">
    <property type="entry name" value="HATPase_EvgS-ArcB-TorS-like"/>
    <property type="match status" value="1"/>
</dbReference>
<dbReference type="AlphaFoldDB" id="A0A940MSR4"/>
<dbReference type="Proteomes" id="UP000675940">
    <property type="component" value="Unassembled WGS sequence"/>
</dbReference>
<keyword evidence="7" id="KW-0808">Transferase</keyword>
<reference evidence="22" key="1">
    <citation type="submission" date="2021-03" db="EMBL/GenBank/DDBJ databases">
        <title>Sagittula salina sp. nov. strain M10.9X isolated from the marine waste.</title>
        <authorList>
            <person name="Satari L."/>
            <person name="Molina-Menor E."/>
            <person name="Vidal-Verdu A."/>
            <person name="Pascual J."/>
            <person name="Pereto J."/>
            <person name="Porcar M."/>
        </authorList>
    </citation>
    <scope>NUCLEOTIDE SEQUENCE</scope>
    <source>
        <strain evidence="22">M10.9X</strain>
    </source>
</reference>
<feature type="modified residue" description="4-aspartylphosphate" evidence="15">
    <location>
        <position position="669"/>
    </location>
</feature>
<evidence type="ECO:0000256" key="13">
    <source>
        <dbReference type="ARBA" id="ARBA00023136"/>
    </source>
</evidence>
<dbReference type="InterPro" id="IPR005467">
    <property type="entry name" value="His_kinase_dom"/>
</dbReference>
<dbReference type="Pfam" id="PF00512">
    <property type="entry name" value="HisKA"/>
    <property type="match status" value="1"/>
</dbReference>
<dbReference type="Pfam" id="PF00989">
    <property type="entry name" value="PAS"/>
    <property type="match status" value="1"/>
</dbReference>
<evidence type="ECO:0000259" key="20">
    <source>
        <dbReference type="PROSITE" id="PS50113"/>
    </source>
</evidence>
<dbReference type="EC" id="2.7.13.3" evidence="3"/>
<evidence type="ECO:0000256" key="11">
    <source>
        <dbReference type="ARBA" id="ARBA00022989"/>
    </source>
</evidence>
<dbReference type="NCBIfam" id="TIGR00229">
    <property type="entry name" value="sensory_box"/>
    <property type="match status" value="1"/>
</dbReference>
<evidence type="ECO:0000259" key="18">
    <source>
        <dbReference type="PROSITE" id="PS50110"/>
    </source>
</evidence>
<feature type="transmembrane region" description="Helical" evidence="16">
    <location>
        <begin position="27"/>
        <end position="45"/>
    </location>
</feature>
<dbReference type="InterPro" id="IPR036641">
    <property type="entry name" value="HPT_dom_sf"/>
</dbReference>
<dbReference type="PROSITE" id="PS50894">
    <property type="entry name" value="HPT"/>
    <property type="match status" value="1"/>
</dbReference>
<dbReference type="GO" id="GO:0000155">
    <property type="term" value="F:phosphorelay sensor kinase activity"/>
    <property type="evidence" value="ECO:0007669"/>
    <property type="project" value="InterPro"/>
</dbReference>
<keyword evidence="5" id="KW-0997">Cell inner membrane</keyword>
<keyword evidence="10" id="KW-0547">Nucleotide-binding</keyword>
<evidence type="ECO:0000256" key="7">
    <source>
        <dbReference type="ARBA" id="ARBA00022679"/>
    </source>
</evidence>
<keyword evidence="13 16" id="KW-0472">Membrane</keyword>
<feature type="domain" description="Response regulatory" evidence="18">
    <location>
        <begin position="620"/>
        <end position="737"/>
    </location>
</feature>
<dbReference type="InterPro" id="IPR003661">
    <property type="entry name" value="HisK_dim/P_dom"/>
</dbReference>
<proteinExistence type="predicted"/>
<evidence type="ECO:0000256" key="10">
    <source>
        <dbReference type="ARBA" id="ARBA00022840"/>
    </source>
</evidence>
<dbReference type="SUPFAM" id="SSF47384">
    <property type="entry name" value="Homodimeric domain of signal transducing histidine kinase"/>
    <property type="match status" value="1"/>
</dbReference>
<dbReference type="SMART" id="SM00387">
    <property type="entry name" value="HATPase_c"/>
    <property type="match status" value="1"/>
</dbReference>
<dbReference type="CDD" id="cd17546">
    <property type="entry name" value="REC_hyHK_CKI1_RcsC-like"/>
    <property type="match status" value="1"/>
</dbReference>
<feature type="domain" description="Histidine kinase" evidence="17">
    <location>
        <begin position="379"/>
        <end position="597"/>
    </location>
</feature>
<dbReference type="Pfam" id="PF00072">
    <property type="entry name" value="Response_reg"/>
    <property type="match status" value="1"/>
</dbReference>
<feature type="domain" description="HPt" evidence="21">
    <location>
        <begin position="781"/>
        <end position="880"/>
    </location>
</feature>
<evidence type="ECO:0000259" key="17">
    <source>
        <dbReference type="PROSITE" id="PS50109"/>
    </source>
</evidence>
<dbReference type="Pfam" id="PF01627">
    <property type="entry name" value="Hpt"/>
    <property type="match status" value="1"/>
</dbReference>
<dbReference type="Pfam" id="PF02518">
    <property type="entry name" value="HATPase_c"/>
    <property type="match status" value="1"/>
</dbReference>
<dbReference type="InterPro" id="IPR004358">
    <property type="entry name" value="Sig_transdc_His_kin-like_C"/>
</dbReference>
<dbReference type="InterPro" id="IPR036890">
    <property type="entry name" value="HATPase_C_sf"/>
</dbReference>
<evidence type="ECO:0000256" key="8">
    <source>
        <dbReference type="ARBA" id="ARBA00022692"/>
    </source>
</evidence>
<dbReference type="SMART" id="SM00388">
    <property type="entry name" value="HisKA"/>
    <property type="match status" value="1"/>
</dbReference>
<gene>
    <name evidence="22" type="ORF">J5474_15995</name>
</gene>
<dbReference type="PRINTS" id="PR00344">
    <property type="entry name" value="BCTRLSENSOR"/>
</dbReference>
<dbReference type="CDD" id="cd00082">
    <property type="entry name" value="HisKA"/>
    <property type="match status" value="1"/>
</dbReference>
<dbReference type="PROSITE" id="PS50110">
    <property type="entry name" value="RESPONSE_REGULATORY"/>
    <property type="match status" value="1"/>
</dbReference>
<comment type="subcellular location">
    <subcellularLocation>
        <location evidence="2">Cell inner membrane</location>
        <topology evidence="2">Multi-pass membrane protein</topology>
    </subcellularLocation>
</comment>
<feature type="transmembrane region" description="Helical" evidence="16">
    <location>
        <begin position="197"/>
        <end position="219"/>
    </location>
</feature>
<evidence type="ECO:0000256" key="6">
    <source>
        <dbReference type="ARBA" id="ARBA00022553"/>
    </source>
</evidence>
<dbReference type="SUPFAM" id="SSF55874">
    <property type="entry name" value="ATPase domain of HSP90 chaperone/DNA topoisomerase II/histidine kinase"/>
    <property type="match status" value="1"/>
</dbReference>
<dbReference type="GO" id="GO:0005886">
    <property type="term" value="C:plasma membrane"/>
    <property type="evidence" value="ECO:0007669"/>
    <property type="project" value="UniProtKB-SubCell"/>
</dbReference>
<dbReference type="PANTHER" id="PTHR43047:SF64">
    <property type="entry name" value="HISTIDINE KINASE CONTAINING CHEY-HOMOLOGOUS RECEIVER DOMAIN AND PAS DOMAIN-RELATED"/>
    <property type="match status" value="1"/>
</dbReference>
<dbReference type="Gene3D" id="3.30.450.20">
    <property type="entry name" value="PAS domain"/>
    <property type="match status" value="1"/>
</dbReference>
<dbReference type="InterPro" id="IPR035965">
    <property type="entry name" value="PAS-like_dom_sf"/>
</dbReference>
<evidence type="ECO:0000256" key="1">
    <source>
        <dbReference type="ARBA" id="ARBA00000085"/>
    </source>
</evidence>
<dbReference type="Gene3D" id="3.40.50.2300">
    <property type="match status" value="1"/>
</dbReference>
<dbReference type="PROSITE" id="PS50112">
    <property type="entry name" value="PAS"/>
    <property type="match status" value="1"/>
</dbReference>
<dbReference type="Gene3D" id="1.10.287.130">
    <property type="match status" value="1"/>
</dbReference>
<keyword evidence="6 15" id="KW-0597">Phosphoprotein</keyword>
<evidence type="ECO:0000256" key="5">
    <source>
        <dbReference type="ARBA" id="ARBA00022519"/>
    </source>
</evidence>
<dbReference type="InterPro" id="IPR003594">
    <property type="entry name" value="HATPase_dom"/>
</dbReference>
<organism evidence="22 23">
    <name type="scientific">Sagittula salina</name>
    <dbReference type="NCBI Taxonomy" id="2820268"/>
    <lineage>
        <taxon>Bacteria</taxon>
        <taxon>Pseudomonadati</taxon>
        <taxon>Pseudomonadota</taxon>
        <taxon>Alphaproteobacteria</taxon>
        <taxon>Rhodobacterales</taxon>
        <taxon>Roseobacteraceae</taxon>
        <taxon>Sagittula</taxon>
    </lineage>
</organism>
<keyword evidence="11 16" id="KW-1133">Transmembrane helix</keyword>
<evidence type="ECO:0000256" key="9">
    <source>
        <dbReference type="ARBA" id="ARBA00022777"/>
    </source>
</evidence>
<keyword evidence="9" id="KW-0418">Kinase</keyword>
<dbReference type="PROSITE" id="PS50113">
    <property type="entry name" value="PAC"/>
    <property type="match status" value="1"/>
</dbReference>
<dbReference type="InterPro" id="IPR013767">
    <property type="entry name" value="PAS_fold"/>
</dbReference>
<dbReference type="EMBL" id="JAGISH010000009">
    <property type="protein sequence ID" value="MBP0483983.1"/>
    <property type="molecule type" value="Genomic_DNA"/>
</dbReference>
<evidence type="ECO:0000256" key="15">
    <source>
        <dbReference type="PROSITE-ProRule" id="PRU00169"/>
    </source>
</evidence>
<dbReference type="SUPFAM" id="SSF52172">
    <property type="entry name" value="CheY-like"/>
    <property type="match status" value="1"/>
</dbReference>
<keyword evidence="12" id="KW-0902">Two-component regulatory system</keyword>
<dbReference type="PANTHER" id="PTHR43047">
    <property type="entry name" value="TWO-COMPONENT HISTIDINE PROTEIN KINASE"/>
    <property type="match status" value="1"/>
</dbReference>
<evidence type="ECO:0000256" key="2">
    <source>
        <dbReference type="ARBA" id="ARBA00004429"/>
    </source>
</evidence>
<dbReference type="SUPFAM" id="SSF55785">
    <property type="entry name" value="PYP-like sensor domain (PAS domain)"/>
    <property type="match status" value="1"/>
</dbReference>
<evidence type="ECO:0000256" key="3">
    <source>
        <dbReference type="ARBA" id="ARBA00012438"/>
    </source>
</evidence>
<evidence type="ECO:0000256" key="4">
    <source>
        <dbReference type="ARBA" id="ARBA00022475"/>
    </source>
</evidence>
<accession>A0A940MSR4</accession>
<dbReference type="CDD" id="cd00130">
    <property type="entry name" value="PAS"/>
    <property type="match status" value="1"/>
</dbReference>
<evidence type="ECO:0000256" key="14">
    <source>
        <dbReference type="PROSITE-ProRule" id="PRU00110"/>
    </source>
</evidence>
<dbReference type="SUPFAM" id="SSF47226">
    <property type="entry name" value="Histidine-containing phosphotransfer domain, HPT domain"/>
    <property type="match status" value="1"/>
</dbReference>
<comment type="caution">
    <text evidence="22">The sequence shown here is derived from an EMBL/GenBank/DDBJ whole genome shotgun (WGS) entry which is preliminary data.</text>
</comment>
<feature type="modified residue" description="Phosphohistidine" evidence="14">
    <location>
        <position position="822"/>
    </location>
</feature>
<dbReference type="InterPro" id="IPR001789">
    <property type="entry name" value="Sig_transdc_resp-reg_receiver"/>
</dbReference>
<dbReference type="GO" id="GO:0006355">
    <property type="term" value="P:regulation of DNA-templated transcription"/>
    <property type="evidence" value="ECO:0007669"/>
    <property type="project" value="InterPro"/>
</dbReference>
<feature type="domain" description="PAS" evidence="19">
    <location>
        <begin position="232"/>
        <end position="303"/>
    </location>
</feature>
<evidence type="ECO:0000259" key="21">
    <source>
        <dbReference type="PROSITE" id="PS50894"/>
    </source>
</evidence>
<dbReference type="SMART" id="SM00448">
    <property type="entry name" value="REC"/>
    <property type="match status" value="1"/>
</dbReference>
<keyword evidence="4" id="KW-1003">Cell membrane</keyword>
<evidence type="ECO:0000313" key="23">
    <source>
        <dbReference type="Proteomes" id="UP000675940"/>
    </source>
</evidence>
<protein>
    <recommendedName>
        <fullName evidence="3">histidine kinase</fullName>
        <ecNumber evidence="3">2.7.13.3</ecNumber>
    </recommendedName>
</protein>
<evidence type="ECO:0000313" key="22">
    <source>
        <dbReference type="EMBL" id="MBP0483983.1"/>
    </source>
</evidence>
<dbReference type="InterPro" id="IPR000014">
    <property type="entry name" value="PAS"/>
</dbReference>
<dbReference type="InterPro" id="IPR036097">
    <property type="entry name" value="HisK_dim/P_sf"/>
</dbReference>
<evidence type="ECO:0000259" key="19">
    <source>
        <dbReference type="PROSITE" id="PS50112"/>
    </source>
</evidence>
<evidence type="ECO:0000256" key="12">
    <source>
        <dbReference type="ARBA" id="ARBA00023012"/>
    </source>
</evidence>
<dbReference type="Gene3D" id="3.30.565.10">
    <property type="entry name" value="Histidine kinase-like ATPase, C-terminal domain"/>
    <property type="match status" value="1"/>
</dbReference>
<dbReference type="RefSeq" id="WP_209361933.1">
    <property type="nucleotide sequence ID" value="NZ_JAGISH010000009.1"/>
</dbReference>
<feature type="domain" description="PAC" evidence="20">
    <location>
        <begin position="311"/>
        <end position="361"/>
    </location>
</feature>
<name>A0A940MSR4_9RHOB</name>
<dbReference type="InterPro" id="IPR008207">
    <property type="entry name" value="Sig_transdc_His_kin_Hpt_dom"/>
</dbReference>
<keyword evidence="23" id="KW-1185">Reference proteome</keyword>
<keyword evidence="8 16" id="KW-0812">Transmembrane</keyword>
<comment type="catalytic activity">
    <reaction evidence="1">
        <text>ATP + protein L-histidine = ADP + protein N-phospho-L-histidine.</text>
        <dbReference type="EC" id="2.7.13.3"/>
    </reaction>
</comment>
<keyword evidence="10" id="KW-0067">ATP-binding</keyword>